<organism evidence="3 4">
    <name type="scientific">Sphingomonas taxi</name>
    <dbReference type="NCBI Taxonomy" id="1549858"/>
    <lineage>
        <taxon>Bacteria</taxon>
        <taxon>Pseudomonadati</taxon>
        <taxon>Pseudomonadota</taxon>
        <taxon>Alphaproteobacteria</taxon>
        <taxon>Sphingomonadales</taxon>
        <taxon>Sphingomonadaceae</taxon>
        <taxon>Sphingomonas</taxon>
    </lineage>
</organism>
<dbReference type="EMBL" id="QFQI01000012">
    <property type="protein sequence ID" value="PZQ58886.1"/>
    <property type="molecule type" value="Genomic_DNA"/>
</dbReference>
<dbReference type="InterPro" id="IPR006935">
    <property type="entry name" value="Helicase/UvrB_N"/>
</dbReference>
<dbReference type="Pfam" id="PF04851">
    <property type="entry name" value="ResIII"/>
    <property type="match status" value="1"/>
</dbReference>
<dbReference type="InterPro" id="IPR045572">
    <property type="entry name" value="RE_endonuc_C"/>
</dbReference>
<evidence type="ECO:0000259" key="2">
    <source>
        <dbReference type="Pfam" id="PF19778"/>
    </source>
</evidence>
<keyword evidence="3" id="KW-0255">Endonuclease</keyword>
<dbReference type="Proteomes" id="UP000249229">
    <property type="component" value="Unassembled WGS sequence"/>
</dbReference>
<dbReference type="InterPro" id="IPR050742">
    <property type="entry name" value="Helicase_Restrict-Modif_Enz"/>
</dbReference>
<feature type="domain" description="Helicase/UvrB N-terminal" evidence="1">
    <location>
        <begin position="87"/>
        <end position="250"/>
    </location>
</feature>
<keyword evidence="3" id="KW-0378">Hydrolase</keyword>
<gene>
    <name evidence="3" type="ORF">DI544_12815</name>
</gene>
<dbReference type="Pfam" id="PF19778">
    <property type="entry name" value="RE_endonuc"/>
    <property type="match status" value="1"/>
</dbReference>
<accession>A0A2W5NZK8</accession>
<feature type="domain" description="Type III restriction enzyme C-terminal endonuclease" evidence="2">
    <location>
        <begin position="873"/>
        <end position="968"/>
    </location>
</feature>
<sequence length="980" mass="108872">MRFVFENDLPHQRAAIDAALDVFGDATAGSQATFTVAPLEIAGQMELAEKGVGIGNICSLEGDDWLPHVQTVQQANALEPDEAFGGADFTIEMETGTGKTYVYLRTIIELNRRHGFTKFVIVVPSVAIREGVKKSIEQTREHFASQFDGVRLKDFVYDRNKLGRVREFATAADIQVMIVTIQSINSANNVFYDPNQEALGDQAAAEWVAKTRPILIVDEPQSVEGGLKGAGRKALAAMNPLAMFKYTATPVNVVHTLYRLDAFDAFQLGLVKRIWVDGASIRDATNSPFVRLVDVEARRGDAPRARIEIDRQYAAGPKREQVWAYDGQTLEELSGGRSIYAGLEVGHLDAGAKTMQLMLPGDIRTMARGEVHGDDTGDSLAAAMIARTIEHHFRTELRNRPLGIKTLSLFFVPSVADYRVYTDEGPKKGPLALVFEREYRKLAARPEFKTLFVTTPADPEAAHGGYFSQDKHSVTPFEDKEFARSTADDKVEERTFDLIMRDKEKLLDESVPLRFLFSHSALREGWDNPNVFQICALREMGSERSRRQSIGRGLRLPVDDHGLRRRDEGIARLTVIADTDYATFADELQTELEKETKRPFGRASVEVLAKLYYPVAGANEPQVLGVEEARAVFTGWEQAGLVDALGRVTDAMREAVAAKAVPLPPTLRPEARIAVAALAERLTAKLIHDTESKVRVERREELIASDEFRELWAKVSARTRYRLAFTDEDLTARAVEYLQKMPDPATARVTWASAELIIARDGVDTKKGTIAAPRHIGGFAGPMPDILSELAGRTNLPRKIVAQILIQSDRLDWAKNNPSAFVELAHKAIALARRDVLTQGITYEKTGEHFDQTLFAPFEADVDDLVPVDRGPMTFVRVDSKTIERPIAETLDRAEPVAVFTKLPPDFKIDTPLGRYNPDWAVTSAASKMHLISESKSDFTTLRDDEEAKIRCGEAHFKALGVEYVKAVSAEEILVRLVDD</sequence>
<evidence type="ECO:0000259" key="1">
    <source>
        <dbReference type="Pfam" id="PF04851"/>
    </source>
</evidence>
<dbReference type="GO" id="GO:0015668">
    <property type="term" value="F:type III site-specific deoxyribonuclease activity"/>
    <property type="evidence" value="ECO:0007669"/>
    <property type="project" value="InterPro"/>
</dbReference>
<dbReference type="InterPro" id="IPR027417">
    <property type="entry name" value="P-loop_NTPase"/>
</dbReference>
<reference evidence="3 4" key="1">
    <citation type="submission" date="2017-08" db="EMBL/GenBank/DDBJ databases">
        <title>Infants hospitalized years apart are colonized by the same room-sourced microbial strains.</title>
        <authorList>
            <person name="Brooks B."/>
            <person name="Olm M.R."/>
            <person name="Firek B.A."/>
            <person name="Baker R."/>
            <person name="Thomas B.C."/>
            <person name="Morowitz M.J."/>
            <person name="Banfield J.F."/>
        </authorList>
    </citation>
    <scope>NUCLEOTIDE SEQUENCE [LARGE SCALE GENOMIC DNA]</scope>
    <source>
        <strain evidence="3">S2_005_001_R1_22</strain>
    </source>
</reference>
<dbReference type="PANTHER" id="PTHR47396">
    <property type="entry name" value="TYPE I RESTRICTION ENZYME ECOKI R PROTEIN"/>
    <property type="match status" value="1"/>
</dbReference>
<dbReference type="AlphaFoldDB" id="A0A2W5NZK8"/>
<dbReference type="SUPFAM" id="SSF52540">
    <property type="entry name" value="P-loop containing nucleoside triphosphate hydrolases"/>
    <property type="match status" value="1"/>
</dbReference>
<name>A0A2W5NZK8_9SPHN</name>
<dbReference type="GO" id="GO:0005524">
    <property type="term" value="F:ATP binding"/>
    <property type="evidence" value="ECO:0007669"/>
    <property type="project" value="InterPro"/>
</dbReference>
<evidence type="ECO:0000313" key="4">
    <source>
        <dbReference type="Proteomes" id="UP000249229"/>
    </source>
</evidence>
<dbReference type="GO" id="GO:0005829">
    <property type="term" value="C:cytosol"/>
    <property type="evidence" value="ECO:0007669"/>
    <property type="project" value="TreeGrafter"/>
</dbReference>
<evidence type="ECO:0000313" key="3">
    <source>
        <dbReference type="EMBL" id="PZQ58886.1"/>
    </source>
</evidence>
<comment type="caution">
    <text evidence="3">The sequence shown here is derived from an EMBL/GenBank/DDBJ whole genome shotgun (WGS) entry which is preliminary data.</text>
</comment>
<keyword evidence="3" id="KW-0540">Nuclease</keyword>
<protein>
    <submittedName>
        <fullName evidence="3">Restriction endonuclease subunit R</fullName>
    </submittedName>
</protein>
<dbReference type="GO" id="GO:0003677">
    <property type="term" value="F:DNA binding"/>
    <property type="evidence" value="ECO:0007669"/>
    <property type="project" value="InterPro"/>
</dbReference>
<proteinExistence type="predicted"/>
<dbReference type="PANTHER" id="PTHR47396:SF1">
    <property type="entry name" value="ATP-DEPENDENT HELICASE IRC3-RELATED"/>
    <property type="match status" value="1"/>
</dbReference>
<dbReference type="Gene3D" id="3.40.50.300">
    <property type="entry name" value="P-loop containing nucleotide triphosphate hydrolases"/>
    <property type="match status" value="2"/>
</dbReference>